<dbReference type="PANTHER" id="PTHR33165:SF11">
    <property type="entry name" value="F-BOX DOMAIN-CONTAINING PROTEIN"/>
    <property type="match status" value="1"/>
</dbReference>
<dbReference type="EnsemblPlants" id="KQK11614">
    <property type="protein sequence ID" value="KQK11614"/>
    <property type="gene ID" value="BRADI_2g61205v3"/>
</dbReference>
<dbReference type="Gramene" id="KQK11614">
    <property type="protein sequence ID" value="KQK11614"/>
    <property type="gene ID" value="BRADI_2g61205v3"/>
</dbReference>
<evidence type="ECO:0008006" key="4">
    <source>
        <dbReference type="Google" id="ProtNLM"/>
    </source>
</evidence>
<dbReference type="RefSeq" id="XP_024314144.1">
    <property type="nucleotide sequence ID" value="XM_024458376.1"/>
</dbReference>
<protein>
    <recommendedName>
        <fullName evidence="4">F-box domain-containing protein</fullName>
    </recommendedName>
</protein>
<reference evidence="2" key="3">
    <citation type="submission" date="2018-08" db="UniProtKB">
        <authorList>
            <consortium name="EnsemblPlants"/>
        </authorList>
    </citation>
    <scope>IDENTIFICATION</scope>
    <source>
        <strain evidence="2">cv. Bd21</strain>
    </source>
</reference>
<reference evidence="1 2" key="1">
    <citation type="journal article" date="2010" name="Nature">
        <title>Genome sequencing and analysis of the model grass Brachypodium distachyon.</title>
        <authorList>
            <consortium name="International Brachypodium Initiative"/>
        </authorList>
    </citation>
    <scope>NUCLEOTIDE SEQUENCE [LARGE SCALE GENOMIC DNA]</scope>
    <source>
        <strain evidence="1">Bd21</strain>
        <strain evidence="2">cv. Bd21</strain>
    </source>
</reference>
<evidence type="ECO:0000313" key="1">
    <source>
        <dbReference type="EMBL" id="KQK11614.1"/>
    </source>
</evidence>
<gene>
    <name evidence="2" type="primary">LOC100825201</name>
    <name evidence="1" type="ORF">BRADI_2g61205v3</name>
</gene>
<evidence type="ECO:0000313" key="3">
    <source>
        <dbReference type="Proteomes" id="UP000008810"/>
    </source>
</evidence>
<dbReference type="AlphaFoldDB" id="A0A0Q3N4K9"/>
<evidence type="ECO:0000313" key="2">
    <source>
        <dbReference type="EnsemblPlants" id="KQK11614"/>
    </source>
</evidence>
<reference evidence="1" key="2">
    <citation type="submission" date="2017-06" db="EMBL/GenBank/DDBJ databases">
        <title>WGS assembly of Brachypodium distachyon.</title>
        <authorList>
            <consortium name="The International Brachypodium Initiative"/>
            <person name="Lucas S."/>
            <person name="Harmon-Smith M."/>
            <person name="Lail K."/>
            <person name="Tice H."/>
            <person name="Grimwood J."/>
            <person name="Bruce D."/>
            <person name="Barry K."/>
            <person name="Shu S."/>
            <person name="Lindquist E."/>
            <person name="Wang M."/>
            <person name="Pitluck S."/>
            <person name="Vogel J.P."/>
            <person name="Garvin D.F."/>
            <person name="Mockler T.C."/>
            <person name="Schmutz J."/>
            <person name="Rokhsar D."/>
            <person name="Bevan M.W."/>
        </authorList>
    </citation>
    <scope>NUCLEOTIDE SEQUENCE</scope>
    <source>
        <strain evidence="1">Bd21</strain>
    </source>
</reference>
<sequence>MVFADWPLLPPELLSCIADCFLATSDIDYYMDFRAVCRSWRSATEDPKNSARPRHWVFIDRVFRTGPSLLVNTATGRFLRKELPMLRDYFVTDTTMDGLLLLMERDSPYALCVLNPLTGYMIRFMVTLPDGVTLEFPTLVCGPSPTLVLLCNKSLMAYLDDTYLVRCTRLILARTFRRVRGQSCLPLDQAD</sequence>
<dbReference type="GeneID" id="100825201"/>
<dbReference type="ExpressionAtlas" id="A0A0Q3N4K9">
    <property type="expression patterns" value="baseline"/>
</dbReference>
<accession>A0A0Q3N4K9</accession>
<dbReference type="Proteomes" id="UP000008810">
    <property type="component" value="Chromosome 2"/>
</dbReference>
<dbReference type="EMBL" id="CM000881">
    <property type="protein sequence ID" value="KQK11614.1"/>
    <property type="molecule type" value="Genomic_DNA"/>
</dbReference>
<dbReference type="PANTHER" id="PTHR33165">
    <property type="entry name" value="F-BOX DOMAIN CONTAINING PROTEIN-LIKE-RELATED"/>
    <property type="match status" value="1"/>
</dbReference>
<name>A0A0Q3N4K9_BRADI</name>
<dbReference type="RefSeq" id="XP_024314143.1">
    <property type="nucleotide sequence ID" value="XM_024458375.1"/>
</dbReference>
<organism evidence="1">
    <name type="scientific">Brachypodium distachyon</name>
    <name type="common">Purple false brome</name>
    <name type="synonym">Trachynia distachya</name>
    <dbReference type="NCBI Taxonomy" id="15368"/>
    <lineage>
        <taxon>Eukaryota</taxon>
        <taxon>Viridiplantae</taxon>
        <taxon>Streptophyta</taxon>
        <taxon>Embryophyta</taxon>
        <taxon>Tracheophyta</taxon>
        <taxon>Spermatophyta</taxon>
        <taxon>Magnoliopsida</taxon>
        <taxon>Liliopsida</taxon>
        <taxon>Poales</taxon>
        <taxon>Poaceae</taxon>
        <taxon>BOP clade</taxon>
        <taxon>Pooideae</taxon>
        <taxon>Stipodae</taxon>
        <taxon>Brachypodieae</taxon>
        <taxon>Brachypodium</taxon>
    </lineage>
</organism>
<keyword evidence="3" id="KW-1185">Reference proteome</keyword>
<proteinExistence type="predicted"/>